<name>A0ABS7ZKB5_9GAMM</name>
<gene>
    <name evidence="3" type="ORF">I9W95_00200</name>
</gene>
<feature type="chain" id="PRO_5046898920" description="DUF560 domain-containing protein" evidence="2">
    <location>
        <begin position="25"/>
        <end position="503"/>
    </location>
</feature>
<dbReference type="SUPFAM" id="SSF48452">
    <property type="entry name" value="TPR-like"/>
    <property type="match status" value="1"/>
</dbReference>
<evidence type="ECO:0000256" key="2">
    <source>
        <dbReference type="SAM" id="SignalP"/>
    </source>
</evidence>
<evidence type="ECO:0000313" key="4">
    <source>
        <dbReference type="Proteomes" id="UP000714380"/>
    </source>
</evidence>
<feature type="region of interest" description="Disordered" evidence="1">
    <location>
        <begin position="41"/>
        <end position="91"/>
    </location>
</feature>
<dbReference type="Gene3D" id="2.40.160.10">
    <property type="entry name" value="Porin"/>
    <property type="match status" value="1"/>
</dbReference>
<dbReference type="Proteomes" id="UP000714380">
    <property type="component" value="Unassembled WGS sequence"/>
</dbReference>
<feature type="compositionally biased region" description="Polar residues" evidence="1">
    <location>
        <begin position="41"/>
        <end position="55"/>
    </location>
</feature>
<comment type="caution">
    <text evidence="3">The sequence shown here is derived from an EMBL/GenBank/DDBJ whole genome shotgun (WGS) entry which is preliminary data.</text>
</comment>
<evidence type="ECO:0000256" key="1">
    <source>
        <dbReference type="SAM" id="MobiDB-lite"/>
    </source>
</evidence>
<dbReference type="EMBL" id="JAEDAH010000001">
    <property type="protein sequence ID" value="MCA6062019.1"/>
    <property type="molecule type" value="Genomic_DNA"/>
</dbReference>
<dbReference type="InterPro" id="IPR011990">
    <property type="entry name" value="TPR-like_helical_dom_sf"/>
</dbReference>
<dbReference type="RefSeq" id="WP_225670463.1">
    <property type="nucleotide sequence ID" value="NZ_JAEDAH010000001.1"/>
</dbReference>
<keyword evidence="4" id="KW-1185">Reference proteome</keyword>
<dbReference type="InterPro" id="IPR023614">
    <property type="entry name" value="Porin_dom_sf"/>
</dbReference>
<organism evidence="3 4">
    <name type="scientific">Thalassolituus marinus</name>
    <dbReference type="NCBI Taxonomy" id="671053"/>
    <lineage>
        <taxon>Bacteria</taxon>
        <taxon>Pseudomonadati</taxon>
        <taxon>Pseudomonadota</taxon>
        <taxon>Gammaproteobacteria</taxon>
        <taxon>Oceanospirillales</taxon>
        <taxon>Oceanospirillaceae</taxon>
        <taxon>Thalassolituus</taxon>
    </lineage>
</organism>
<reference evidence="3 4" key="1">
    <citation type="submission" date="2020-12" db="EMBL/GenBank/DDBJ databases">
        <title>Novel Thalassolituus-related marine hydrocarbonoclastic bacteria mediated algae-derived hydrocarbons mineralization in twilight zone of the northern South China Sea.</title>
        <authorList>
            <person name="Dong C."/>
        </authorList>
    </citation>
    <scope>NUCLEOTIDE SEQUENCE [LARGE SCALE GENOMIC DNA]</scope>
    <source>
        <strain evidence="3 4">IMCC1826</strain>
    </source>
</reference>
<feature type="compositionally biased region" description="Polar residues" evidence="1">
    <location>
        <begin position="70"/>
        <end position="91"/>
    </location>
</feature>
<proteinExistence type="predicted"/>
<evidence type="ECO:0008006" key="5">
    <source>
        <dbReference type="Google" id="ProtNLM"/>
    </source>
</evidence>
<sequence>MKSVINLTSLLPLTLLIGVHSSVAEETGDAAQTPPLVITEESQTASDAEQEQPVTELQPVEEARSDRNDNASLPTDQPDSQAADANQSPQTVNQQLEKLIADKAYEQAFTLGSTHLNEMEGDAVFDFHYGFAAAQLGQYNDALFPFERLVASYPSVLRYRLELARTYFYLGNADAAEEQFQIVRKANPPANVTATIDRFLQRIEQQRLAFQPSWSAMVGTAAGYDTNFNSATSIEQVDIYDGVFRAIIDKDDRKKASGYYQLRGMTSYISPLSMRSAWDIQLGASRKDNAADDIYDLDNLFASAGLRLVRNEHQFRVSARVSQYWLGDQSLLNELSASGEWRYDLQPVQLRTTLSLRQQDNELNDDLDLLTPELQVSANYFSAGYSLQSALSVSSDQGDADYQARDAISLSLGAQFLTGSAGTLYSTLLLRKYDFQGEYPDENAFAGGQTRDERMLQLSLGYSHSLRSWLSLYTQVAYIDYDSNIDLYEYDRTLTEAGLNLAF</sequence>
<protein>
    <recommendedName>
        <fullName evidence="5">DUF560 domain-containing protein</fullName>
    </recommendedName>
</protein>
<keyword evidence="2" id="KW-0732">Signal</keyword>
<dbReference type="SUPFAM" id="SSF56935">
    <property type="entry name" value="Porins"/>
    <property type="match status" value="1"/>
</dbReference>
<accession>A0ABS7ZKB5</accession>
<dbReference type="Gene3D" id="1.25.40.10">
    <property type="entry name" value="Tetratricopeptide repeat domain"/>
    <property type="match status" value="1"/>
</dbReference>
<feature type="signal peptide" evidence="2">
    <location>
        <begin position="1"/>
        <end position="24"/>
    </location>
</feature>
<evidence type="ECO:0000313" key="3">
    <source>
        <dbReference type="EMBL" id="MCA6062019.1"/>
    </source>
</evidence>